<dbReference type="NCBIfam" id="TIGR00654">
    <property type="entry name" value="PhzF_family"/>
    <property type="match status" value="1"/>
</dbReference>
<gene>
    <name evidence="3" type="ORF">GETHLI_04470</name>
</gene>
<dbReference type="InterPro" id="IPR003719">
    <property type="entry name" value="Phenazine_PhzF-like"/>
</dbReference>
<dbReference type="Pfam" id="PF02567">
    <property type="entry name" value="PhzC-PhzF"/>
    <property type="match status" value="1"/>
</dbReference>
<dbReference type="SUPFAM" id="SSF54506">
    <property type="entry name" value="Diaminopimelate epimerase-like"/>
    <property type="match status" value="1"/>
</dbReference>
<evidence type="ECO:0000256" key="1">
    <source>
        <dbReference type="ARBA" id="ARBA00008270"/>
    </source>
</evidence>
<keyword evidence="4" id="KW-1185">Reference proteome</keyword>
<dbReference type="GO" id="GO:0016853">
    <property type="term" value="F:isomerase activity"/>
    <property type="evidence" value="ECO:0007669"/>
    <property type="project" value="UniProtKB-KW"/>
</dbReference>
<dbReference type="PANTHER" id="PTHR13774">
    <property type="entry name" value="PHENAZINE BIOSYNTHESIS PROTEIN"/>
    <property type="match status" value="1"/>
</dbReference>
<dbReference type="Proteomes" id="UP001165069">
    <property type="component" value="Unassembled WGS sequence"/>
</dbReference>
<sequence>MRLPLYQIDAFASRPFEGNPAAVMPLEAWLPDALMQRIASENNLSETAFLVKEADQWRIRWFTTVAEVDLCGHATLASAWLILNELEPASSRVAFQSQSGPLFVDRVGEELVLDFPSRPGRPAPELADQVASILGLPPEEVRQSRDVMAVLSDEAALRAVVPDFEAMKGLPGMALLITAPGLGHDFVSRCFFPGDGIPEDPVTGSAHCTLIPYWAERLGKRRLRAFQASPRGGELACELVGERVRIGGRAVKVIEGWFLLD</sequence>
<proteinExistence type="inferred from homology"/>
<dbReference type="RefSeq" id="WP_285569716.1">
    <property type="nucleotide sequence ID" value="NZ_BSDE01000001.1"/>
</dbReference>
<accession>A0ABQ5QCT7</accession>
<protein>
    <submittedName>
        <fullName evidence="3">Isomerase</fullName>
    </submittedName>
</protein>
<comment type="similarity">
    <text evidence="1">Belongs to the PhzF family.</text>
</comment>
<dbReference type="EMBL" id="BSDE01000001">
    <property type="protein sequence ID" value="GLH71945.1"/>
    <property type="molecule type" value="Genomic_DNA"/>
</dbReference>
<reference evidence="3 4" key="1">
    <citation type="journal article" date="2023" name="Antonie Van Leeuwenhoek">
        <title>Mesoterricola silvestris gen. nov., sp. nov., Mesoterricola sediminis sp. nov., Geothrix oryzae sp. nov., Geothrix edaphica sp. nov., Geothrix rubra sp. nov., and Geothrix limicola sp. nov., six novel members of Acidobacteriota isolated from soils.</title>
        <authorList>
            <person name="Itoh H."/>
            <person name="Sugisawa Y."/>
            <person name="Mise K."/>
            <person name="Xu Z."/>
            <person name="Kuniyasu M."/>
            <person name="Ushijima N."/>
            <person name="Kawano K."/>
            <person name="Kobayashi E."/>
            <person name="Shiratori Y."/>
            <person name="Masuda Y."/>
            <person name="Senoo K."/>
        </authorList>
    </citation>
    <scope>NUCLEOTIDE SEQUENCE [LARGE SCALE GENOMIC DNA]</scope>
    <source>
        <strain evidence="3 4">Red804</strain>
    </source>
</reference>
<evidence type="ECO:0000313" key="4">
    <source>
        <dbReference type="Proteomes" id="UP001165069"/>
    </source>
</evidence>
<dbReference type="PANTHER" id="PTHR13774:SF17">
    <property type="entry name" value="PHENAZINE BIOSYNTHESIS-LIKE DOMAIN-CONTAINING PROTEIN"/>
    <property type="match status" value="1"/>
</dbReference>
<evidence type="ECO:0000256" key="2">
    <source>
        <dbReference type="ARBA" id="ARBA00023235"/>
    </source>
</evidence>
<keyword evidence="2 3" id="KW-0413">Isomerase</keyword>
<evidence type="ECO:0000313" key="3">
    <source>
        <dbReference type="EMBL" id="GLH71945.1"/>
    </source>
</evidence>
<comment type="caution">
    <text evidence="3">The sequence shown here is derived from an EMBL/GenBank/DDBJ whole genome shotgun (WGS) entry which is preliminary data.</text>
</comment>
<dbReference type="Gene3D" id="3.10.310.10">
    <property type="entry name" value="Diaminopimelate Epimerase, Chain A, domain 1"/>
    <property type="match status" value="2"/>
</dbReference>
<name>A0ABQ5QCT7_9BACT</name>
<dbReference type="PIRSF" id="PIRSF016184">
    <property type="entry name" value="PhzC_PhzF"/>
    <property type="match status" value="1"/>
</dbReference>
<organism evidence="3 4">
    <name type="scientific">Geothrix limicola</name>
    <dbReference type="NCBI Taxonomy" id="2927978"/>
    <lineage>
        <taxon>Bacteria</taxon>
        <taxon>Pseudomonadati</taxon>
        <taxon>Acidobacteriota</taxon>
        <taxon>Holophagae</taxon>
        <taxon>Holophagales</taxon>
        <taxon>Holophagaceae</taxon>
        <taxon>Geothrix</taxon>
    </lineage>
</organism>